<dbReference type="InterPro" id="IPR053098">
    <property type="entry name" value="Petuviruses_polyprotein"/>
</dbReference>
<comment type="caution">
    <text evidence="2">The sequence shown here is derived from an EMBL/GenBank/DDBJ whole genome shotgun (WGS) entry which is preliminary data.</text>
</comment>
<feature type="compositionally biased region" description="Basic and acidic residues" evidence="1">
    <location>
        <begin position="43"/>
        <end position="57"/>
    </location>
</feature>
<proteinExistence type="predicted"/>
<gene>
    <name evidence="2" type="ORF">PVK06_034528</name>
</gene>
<feature type="compositionally biased region" description="Pro residues" evidence="1">
    <location>
        <begin position="235"/>
        <end position="249"/>
    </location>
</feature>
<accession>A0ABR0NEE0</accession>
<organism evidence="2 3">
    <name type="scientific">Gossypium arboreum</name>
    <name type="common">Tree cotton</name>
    <name type="synonym">Gossypium nanking</name>
    <dbReference type="NCBI Taxonomy" id="29729"/>
    <lineage>
        <taxon>Eukaryota</taxon>
        <taxon>Viridiplantae</taxon>
        <taxon>Streptophyta</taxon>
        <taxon>Embryophyta</taxon>
        <taxon>Tracheophyta</taxon>
        <taxon>Spermatophyta</taxon>
        <taxon>Magnoliopsida</taxon>
        <taxon>eudicotyledons</taxon>
        <taxon>Gunneridae</taxon>
        <taxon>Pentapetalae</taxon>
        <taxon>rosids</taxon>
        <taxon>malvids</taxon>
        <taxon>Malvales</taxon>
        <taxon>Malvaceae</taxon>
        <taxon>Malvoideae</taxon>
        <taxon>Gossypium</taxon>
    </lineage>
</organism>
<reference evidence="2 3" key="1">
    <citation type="submission" date="2023-03" db="EMBL/GenBank/DDBJ databases">
        <title>WGS of Gossypium arboreum.</title>
        <authorList>
            <person name="Yu D."/>
        </authorList>
    </citation>
    <scope>NUCLEOTIDE SEQUENCE [LARGE SCALE GENOMIC DNA]</scope>
    <source>
        <tissue evidence="2">Leaf</tissue>
    </source>
</reference>
<feature type="region of interest" description="Disordered" evidence="1">
    <location>
        <begin position="229"/>
        <end position="264"/>
    </location>
</feature>
<protein>
    <submittedName>
        <fullName evidence="2">Uncharacterized protein</fullName>
    </submittedName>
</protein>
<feature type="region of interest" description="Disordered" evidence="1">
    <location>
        <begin position="43"/>
        <end position="70"/>
    </location>
</feature>
<dbReference type="PANTHER" id="PTHR48435:SF1">
    <property type="entry name" value="POLYPROTEIN"/>
    <property type="match status" value="1"/>
</dbReference>
<evidence type="ECO:0000313" key="3">
    <source>
        <dbReference type="Proteomes" id="UP001358586"/>
    </source>
</evidence>
<evidence type="ECO:0000256" key="1">
    <source>
        <dbReference type="SAM" id="MobiDB-lite"/>
    </source>
</evidence>
<keyword evidence="3" id="KW-1185">Reference proteome</keyword>
<dbReference type="PANTHER" id="PTHR48435">
    <property type="entry name" value="POLYPROTEIN"/>
    <property type="match status" value="1"/>
</dbReference>
<dbReference type="Proteomes" id="UP001358586">
    <property type="component" value="Chromosome 10"/>
</dbReference>
<name>A0ABR0NEE0_GOSAR</name>
<sequence length="264" mass="29596">MMYRPSSSSSTFPTAYSVALNLNPEFPPVIMTFQINLLKLHQEQDDDGNKDMDEDKNSGSGAFEEPDMIANSDDSMDIPVTILPSHLQGSNNPSIFPTQLMMQPIERPVQLHNQEDPDCCCPLCEFGLKRSLIQSFSADGKPLYMFKDPVTGHCPWALNCSCELCADNKMTAWIDSMDKTASKPGKKKKKQNSTQFEFYKRWMERDPDIGPLGEDNGKFIYLVDYSSHKSSPNTQVPPEPCKPPPPPPSKSFIVPPEKTSKPSR</sequence>
<evidence type="ECO:0000313" key="2">
    <source>
        <dbReference type="EMBL" id="KAK5793385.1"/>
    </source>
</evidence>
<dbReference type="EMBL" id="JARKNE010000010">
    <property type="protein sequence ID" value="KAK5793385.1"/>
    <property type="molecule type" value="Genomic_DNA"/>
</dbReference>